<keyword evidence="3" id="KW-1185">Reference proteome</keyword>
<comment type="caution">
    <text evidence="2">The sequence shown here is derived from an EMBL/GenBank/DDBJ whole genome shotgun (WGS) entry which is preliminary data.</text>
</comment>
<protein>
    <submittedName>
        <fullName evidence="2">Uncharacterized protein</fullName>
    </submittedName>
</protein>
<gene>
    <name evidence="2" type="ORF">PREVCOP_06529</name>
</gene>
<proteinExistence type="predicted"/>
<evidence type="ECO:0000256" key="1">
    <source>
        <dbReference type="SAM" id="Phobius"/>
    </source>
</evidence>
<keyword evidence="1" id="KW-0472">Membrane</keyword>
<dbReference type="AlphaFoldDB" id="D1PH10"/>
<organism evidence="2 3">
    <name type="scientific">Segatella copri DSM 18205</name>
    <dbReference type="NCBI Taxonomy" id="537011"/>
    <lineage>
        <taxon>Bacteria</taxon>
        <taxon>Pseudomonadati</taxon>
        <taxon>Bacteroidota</taxon>
        <taxon>Bacteroidia</taxon>
        <taxon>Bacteroidales</taxon>
        <taxon>Prevotellaceae</taxon>
        <taxon>Segatella</taxon>
    </lineage>
</organism>
<sequence>MAKVSKLFAYTLLYGVFFGFFNVWEPYLAVLNPFYPNFVSK</sequence>
<keyword evidence="1" id="KW-1133">Transmembrane helix</keyword>
<reference evidence="2" key="1">
    <citation type="submission" date="2009-11" db="EMBL/GenBank/DDBJ databases">
        <authorList>
            <person name="Weinstock G."/>
            <person name="Sodergren E."/>
            <person name="Clifton S."/>
            <person name="Fulton L."/>
            <person name="Fulton B."/>
            <person name="Courtney L."/>
            <person name="Fronick C."/>
            <person name="Harrison M."/>
            <person name="Strong C."/>
            <person name="Farmer C."/>
            <person name="Delahaunty K."/>
            <person name="Markovic C."/>
            <person name="Hall O."/>
            <person name="Minx P."/>
            <person name="Tomlinson C."/>
            <person name="Mitreva M."/>
            <person name="Nelson J."/>
            <person name="Hou S."/>
            <person name="Wollam A."/>
            <person name="Pepin K.H."/>
            <person name="Johnson M."/>
            <person name="Bhonagiri V."/>
            <person name="Nash W.E."/>
            <person name="Warren W."/>
            <person name="Chinwalla A."/>
            <person name="Mardis E.R."/>
            <person name="Wilson R.K."/>
        </authorList>
    </citation>
    <scope>NUCLEOTIDE SEQUENCE [LARGE SCALE GENOMIC DNA]</scope>
    <source>
        <strain evidence="2">DSM 18205</strain>
    </source>
</reference>
<dbReference type="Proteomes" id="UP000004477">
    <property type="component" value="Unassembled WGS sequence"/>
</dbReference>
<accession>D1PH10</accession>
<dbReference type="HOGENOM" id="CLU_3274455_0_0_10"/>
<feature type="transmembrane region" description="Helical" evidence="1">
    <location>
        <begin position="7"/>
        <end position="24"/>
    </location>
</feature>
<keyword evidence="1" id="KW-0812">Transmembrane</keyword>
<evidence type="ECO:0000313" key="2">
    <source>
        <dbReference type="EMBL" id="EFB33964.1"/>
    </source>
</evidence>
<dbReference type="EMBL" id="ACBX02000049">
    <property type="protein sequence ID" value="EFB33964.1"/>
    <property type="molecule type" value="Genomic_DNA"/>
</dbReference>
<name>D1PH10_9BACT</name>
<evidence type="ECO:0000313" key="3">
    <source>
        <dbReference type="Proteomes" id="UP000004477"/>
    </source>
</evidence>
<dbReference type="PaxDb" id="537011-PREVCOP_06529"/>